<comment type="caution">
    <text evidence="2">The sequence shown here is derived from an EMBL/GenBank/DDBJ whole genome shotgun (WGS) entry which is preliminary data.</text>
</comment>
<feature type="region of interest" description="Disordered" evidence="1">
    <location>
        <begin position="618"/>
        <end position="695"/>
    </location>
</feature>
<dbReference type="PANTHER" id="PTHR31014:SF0">
    <property type="entry name" value="MITOCHONDRIAL TRANSLATION SYSTEM COMPONENT PET127-RELATED"/>
    <property type="match status" value="1"/>
</dbReference>
<evidence type="ECO:0000256" key="1">
    <source>
        <dbReference type="SAM" id="MobiDB-lite"/>
    </source>
</evidence>
<evidence type="ECO:0000313" key="3">
    <source>
        <dbReference type="Proteomes" id="UP001221757"/>
    </source>
</evidence>
<accession>A0AAD7C6G1</accession>
<feature type="compositionally biased region" description="Acidic residues" evidence="1">
    <location>
        <begin position="625"/>
        <end position="634"/>
    </location>
</feature>
<gene>
    <name evidence="2" type="ORF">B0H17DRAFT_468170</name>
</gene>
<sequence>MPVAPLYGPDAQIGTPSDWKPEEWKDDWGSDILTPKDKRQSPPHIGGFAPSKDPPKKNAAFKKRAPIAYTRKIEGLIEPSDTPILQDLAPTAEHKPIATLAHGLERVLFNPGVHWLQDPRSRVYNFPPRLENIPKVTDFAFERLPGFIKSSRDEDLRELAKRQNRMFAGSTSSLTGMLSHCYFLISEHKPVDISSLSQHFQNEEKNFTPGQRMPTSVLFNFKDGIYAIDSDSEDSSKNILTWLGTLLEKFLTMSPAEFDTYLRSTPPLNDAEDPTREAYRYAKSEKFVMRSQLDGVDRRLPGTGVFDIKTRACLPIRMDILNWEENSGYVIKSSQGLVESFEREYYDLIRSAFLKYGFQVRIGNMDGVIVAYHNTTRMFGFQYISLQEMDERLFSSEPGAGDRVFQKCVSLLECITSEIIQCFPNQSVKCTFECDEGSKELNVWVQPEDWTPTEKEPEPPMRQLSIRAQNFLNDTPVNGSRAINSASTMPWTIHWTVSHLSDNQDEIRENFSKCMARKFRAYSLPTGVSFEDLPQYWSDLNFGEPKPEAEDANLAAEGPTVPLDFDFGKFRVPNERIQVLRDLARSGREFSEMMAKAETGRKKVVLGEAYDVSDVELDSYRTEEDRDVEVEGDVESGGVLPVENKQSQTQEADIEDLDDMEGLDDMEDLGGAATSATSEYSDSDLPGTTRRSEDD</sequence>
<reference evidence="2" key="1">
    <citation type="submission" date="2023-03" db="EMBL/GenBank/DDBJ databases">
        <title>Massive genome expansion in bonnet fungi (Mycena s.s.) driven by repeated elements and novel gene families across ecological guilds.</title>
        <authorList>
            <consortium name="Lawrence Berkeley National Laboratory"/>
            <person name="Harder C.B."/>
            <person name="Miyauchi S."/>
            <person name="Viragh M."/>
            <person name="Kuo A."/>
            <person name="Thoen E."/>
            <person name="Andreopoulos B."/>
            <person name="Lu D."/>
            <person name="Skrede I."/>
            <person name="Drula E."/>
            <person name="Henrissat B."/>
            <person name="Morin E."/>
            <person name="Kohler A."/>
            <person name="Barry K."/>
            <person name="LaButti K."/>
            <person name="Morin E."/>
            <person name="Salamov A."/>
            <person name="Lipzen A."/>
            <person name="Mereny Z."/>
            <person name="Hegedus B."/>
            <person name="Baldrian P."/>
            <person name="Stursova M."/>
            <person name="Weitz H."/>
            <person name="Taylor A."/>
            <person name="Grigoriev I.V."/>
            <person name="Nagy L.G."/>
            <person name="Martin F."/>
            <person name="Kauserud H."/>
        </authorList>
    </citation>
    <scope>NUCLEOTIDE SEQUENCE</scope>
    <source>
        <strain evidence="2">CBHHK067</strain>
    </source>
</reference>
<dbReference type="GO" id="GO:0005740">
    <property type="term" value="C:mitochondrial envelope"/>
    <property type="evidence" value="ECO:0007669"/>
    <property type="project" value="TreeGrafter"/>
</dbReference>
<organism evidence="2 3">
    <name type="scientific">Mycena rosella</name>
    <name type="common">Pink bonnet</name>
    <name type="synonym">Agaricus rosellus</name>
    <dbReference type="NCBI Taxonomy" id="1033263"/>
    <lineage>
        <taxon>Eukaryota</taxon>
        <taxon>Fungi</taxon>
        <taxon>Dikarya</taxon>
        <taxon>Basidiomycota</taxon>
        <taxon>Agaricomycotina</taxon>
        <taxon>Agaricomycetes</taxon>
        <taxon>Agaricomycetidae</taxon>
        <taxon>Agaricales</taxon>
        <taxon>Marasmiineae</taxon>
        <taxon>Mycenaceae</taxon>
        <taxon>Mycena</taxon>
    </lineage>
</organism>
<keyword evidence="3" id="KW-1185">Reference proteome</keyword>
<name>A0AAD7C6G1_MYCRO</name>
<dbReference type="Pfam" id="PF08634">
    <property type="entry name" value="Pet127"/>
    <property type="match status" value="1"/>
</dbReference>
<dbReference type="AlphaFoldDB" id="A0AAD7C6G1"/>
<evidence type="ECO:0000313" key="2">
    <source>
        <dbReference type="EMBL" id="KAJ7640535.1"/>
    </source>
</evidence>
<feature type="compositionally biased region" description="Acidic residues" evidence="1">
    <location>
        <begin position="652"/>
        <end position="668"/>
    </location>
</feature>
<proteinExistence type="predicted"/>
<protein>
    <submittedName>
        <fullName evidence="2">Mitochondrial protein Pet127-domain-containing protein</fullName>
    </submittedName>
</protein>
<feature type="compositionally biased region" description="Basic and acidic residues" evidence="1">
    <location>
        <begin position="19"/>
        <end position="40"/>
    </location>
</feature>
<dbReference type="Proteomes" id="UP001221757">
    <property type="component" value="Unassembled WGS sequence"/>
</dbReference>
<dbReference type="PANTHER" id="PTHR31014">
    <property type="entry name" value="MITOCHONDRIAL TRANSLATION SYSTEM COMPONENT PET127-RELATED"/>
    <property type="match status" value="1"/>
</dbReference>
<dbReference type="GO" id="GO:0000964">
    <property type="term" value="P:mitochondrial RNA 5'-end processing"/>
    <property type="evidence" value="ECO:0007669"/>
    <property type="project" value="TreeGrafter"/>
</dbReference>
<feature type="region of interest" description="Disordered" evidence="1">
    <location>
        <begin position="1"/>
        <end position="59"/>
    </location>
</feature>
<dbReference type="InterPro" id="IPR013943">
    <property type="entry name" value="Pet127"/>
</dbReference>
<dbReference type="EMBL" id="JARKIE010000428">
    <property type="protein sequence ID" value="KAJ7640535.1"/>
    <property type="molecule type" value="Genomic_DNA"/>
</dbReference>